<dbReference type="OrthoDB" id="9805098at2"/>
<dbReference type="Gene3D" id="3.30.2310.20">
    <property type="entry name" value="RelE-like"/>
    <property type="match status" value="1"/>
</dbReference>
<dbReference type="AlphaFoldDB" id="A0A512B6S6"/>
<dbReference type="InterPro" id="IPR052747">
    <property type="entry name" value="TA_system_RelE_toxin"/>
</dbReference>
<dbReference type="PANTHER" id="PTHR38813:SF1">
    <property type="entry name" value="TOXIN RELE1-RELATED"/>
    <property type="match status" value="1"/>
</dbReference>
<dbReference type="RefSeq" id="WP_147201611.1">
    <property type="nucleotide sequence ID" value="NZ_BJYT01000001.1"/>
</dbReference>
<evidence type="ECO:0000313" key="2">
    <source>
        <dbReference type="EMBL" id="GEO07648.1"/>
    </source>
</evidence>
<organism evidence="2 3">
    <name type="scientific">Segetibacter aerophilus</name>
    <dbReference type="NCBI Taxonomy" id="670293"/>
    <lineage>
        <taxon>Bacteria</taxon>
        <taxon>Pseudomonadati</taxon>
        <taxon>Bacteroidota</taxon>
        <taxon>Chitinophagia</taxon>
        <taxon>Chitinophagales</taxon>
        <taxon>Chitinophagaceae</taxon>
        <taxon>Segetibacter</taxon>
    </lineage>
</organism>
<reference evidence="2 3" key="1">
    <citation type="submission" date="2019-07" db="EMBL/GenBank/DDBJ databases">
        <title>Whole genome shotgun sequence of Segetibacter aerophilus NBRC 106135.</title>
        <authorList>
            <person name="Hosoyama A."/>
            <person name="Uohara A."/>
            <person name="Ohji S."/>
            <person name="Ichikawa N."/>
        </authorList>
    </citation>
    <scope>NUCLEOTIDE SEQUENCE [LARGE SCALE GENOMIC DNA]</scope>
    <source>
        <strain evidence="2 3">NBRC 106135</strain>
    </source>
</reference>
<sequence>MYSIEVKKSALKELAQITLPYSRKIVEAIDNLATNPRPEGVKKLKGEEAFRIRVADYRIIYTIEDVIKIVEVQRIRHRKDAYKG</sequence>
<comment type="caution">
    <text evidence="2">The sequence shown here is derived from an EMBL/GenBank/DDBJ whole genome shotgun (WGS) entry which is preliminary data.</text>
</comment>
<proteinExistence type="predicted"/>
<dbReference type="InterPro" id="IPR007712">
    <property type="entry name" value="RelE/ParE_toxin"/>
</dbReference>
<dbReference type="Proteomes" id="UP000321513">
    <property type="component" value="Unassembled WGS sequence"/>
</dbReference>
<keyword evidence="3" id="KW-1185">Reference proteome</keyword>
<accession>A0A512B6S6</accession>
<dbReference type="SUPFAM" id="SSF143011">
    <property type="entry name" value="RelE-like"/>
    <property type="match status" value="1"/>
</dbReference>
<dbReference type="EMBL" id="BJYT01000001">
    <property type="protein sequence ID" value="GEO07648.1"/>
    <property type="molecule type" value="Genomic_DNA"/>
</dbReference>
<dbReference type="Pfam" id="PF05016">
    <property type="entry name" value="ParE_toxin"/>
    <property type="match status" value="1"/>
</dbReference>
<evidence type="ECO:0000256" key="1">
    <source>
        <dbReference type="ARBA" id="ARBA00022649"/>
    </source>
</evidence>
<dbReference type="InterPro" id="IPR035093">
    <property type="entry name" value="RelE/ParE_toxin_dom_sf"/>
</dbReference>
<evidence type="ECO:0000313" key="3">
    <source>
        <dbReference type="Proteomes" id="UP000321513"/>
    </source>
</evidence>
<protein>
    <recommendedName>
        <fullName evidence="4">Plasmid stabilization protein</fullName>
    </recommendedName>
</protein>
<dbReference type="PANTHER" id="PTHR38813">
    <property type="match status" value="1"/>
</dbReference>
<keyword evidence="1" id="KW-1277">Toxin-antitoxin system</keyword>
<gene>
    <name evidence="2" type="ORF">SAE01_01440</name>
</gene>
<evidence type="ECO:0008006" key="4">
    <source>
        <dbReference type="Google" id="ProtNLM"/>
    </source>
</evidence>
<name>A0A512B6S6_9BACT</name>